<feature type="region of interest" description="Disordered" evidence="3">
    <location>
        <begin position="1"/>
        <end position="27"/>
    </location>
</feature>
<dbReference type="Pfam" id="PF00106">
    <property type="entry name" value="adh_short"/>
    <property type="match status" value="1"/>
</dbReference>
<name>A0AAI8YRG8_9PEZI</name>
<dbReference type="Gene3D" id="3.40.50.720">
    <property type="entry name" value="NAD(P)-binding Rossmann-like Domain"/>
    <property type="match status" value="1"/>
</dbReference>
<comment type="similarity">
    <text evidence="1">Belongs to the short-chain dehydrogenases/reductases (SDR) family.</text>
</comment>
<protein>
    <recommendedName>
        <fullName evidence="6">Short-chain dehydrogenase</fullName>
    </recommendedName>
</protein>
<evidence type="ECO:0000256" key="3">
    <source>
        <dbReference type="SAM" id="MobiDB-lite"/>
    </source>
</evidence>
<reference evidence="4" key="1">
    <citation type="submission" date="2023-11" db="EMBL/GenBank/DDBJ databases">
        <authorList>
            <person name="Alioto T."/>
            <person name="Alioto T."/>
            <person name="Gomez Garrido J."/>
        </authorList>
    </citation>
    <scope>NUCLEOTIDE SEQUENCE</scope>
</reference>
<evidence type="ECO:0000256" key="1">
    <source>
        <dbReference type="ARBA" id="ARBA00006484"/>
    </source>
</evidence>
<comment type="caution">
    <text evidence="4">The sequence shown here is derived from an EMBL/GenBank/DDBJ whole genome shotgun (WGS) entry which is preliminary data.</text>
</comment>
<organism evidence="4 5">
    <name type="scientific">Lecanosticta acicola</name>
    <dbReference type="NCBI Taxonomy" id="111012"/>
    <lineage>
        <taxon>Eukaryota</taxon>
        <taxon>Fungi</taxon>
        <taxon>Dikarya</taxon>
        <taxon>Ascomycota</taxon>
        <taxon>Pezizomycotina</taxon>
        <taxon>Dothideomycetes</taxon>
        <taxon>Dothideomycetidae</taxon>
        <taxon>Mycosphaerellales</taxon>
        <taxon>Mycosphaerellaceae</taxon>
        <taxon>Lecanosticta</taxon>
    </lineage>
</organism>
<dbReference type="PANTHER" id="PTHR24320">
    <property type="entry name" value="RETINOL DEHYDROGENASE"/>
    <property type="match status" value="1"/>
</dbReference>
<dbReference type="GO" id="GO:0016491">
    <property type="term" value="F:oxidoreductase activity"/>
    <property type="evidence" value="ECO:0007669"/>
    <property type="project" value="UniProtKB-KW"/>
</dbReference>
<dbReference type="PANTHER" id="PTHR24320:SF272">
    <property type="entry name" value="NAD(P)-BINDING ROSSMANN-FOLD SUPERFAMILY PROTEIN"/>
    <property type="match status" value="1"/>
</dbReference>
<keyword evidence="2" id="KW-0560">Oxidoreductase</keyword>
<evidence type="ECO:0008006" key="6">
    <source>
        <dbReference type="Google" id="ProtNLM"/>
    </source>
</evidence>
<evidence type="ECO:0000313" key="5">
    <source>
        <dbReference type="Proteomes" id="UP001296104"/>
    </source>
</evidence>
<evidence type="ECO:0000256" key="2">
    <source>
        <dbReference type="ARBA" id="ARBA00023002"/>
    </source>
</evidence>
<gene>
    <name evidence="4" type="ORF">LECACI_7A000417</name>
</gene>
<dbReference type="SUPFAM" id="SSF51735">
    <property type="entry name" value="NAD(P)-binding Rossmann-fold domains"/>
    <property type="match status" value="1"/>
</dbReference>
<keyword evidence="5" id="KW-1185">Reference proteome</keyword>
<sequence length="348" mass="37852">MSQAPTNPYQPYAAAHKDTKGPGDSRPTALQIIKDNEAAGKLKGKTILVTGCSSGIGIETARALYETGAQLFLTARDIPKLNGIIDDIVTKATIKDAPRPEVLELHLDSLESVRKGAEEFKKRSSQLNILICNAAVMACPYSTTKDGFELQIGTNHFAHFLLFQLLKPLLLESAQQSGMSSRVIAVSSAGHRMSPVLLDDINFSNGATYQKWKSYGQSKTANIYMASSIERHYGNQNLHALSLHPGVIKTDLSRHLVPEDLQGMNLDQIRHLYKNPEQGAATTVWAATSPHFEAANGGRYLAECGECGPVAKDSAMGADGYAEHVYNPEAEEKLWKLSYEAVGLPVED</sequence>
<dbReference type="AlphaFoldDB" id="A0AAI8YRG8"/>
<dbReference type="InterPro" id="IPR036291">
    <property type="entry name" value="NAD(P)-bd_dom_sf"/>
</dbReference>
<proteinExistence type="inferred from homology"/>
<accession>A0AAI8YRG8</accession>
<dbReference type="InterPro" id="IPR002347">
    <property type="entry name" value="SDR_fam"/>
</dbReference>
<dbReference type="Proteomes" id="UP001296104">
    <property type="component" value="Unassembled WGS sequence"/>
</dbReference>
<evidence type="ECO:0000313" key="4">
    <source>
        <dbReference type="EMBL" id="CAK3769813.1"/>
    </source>
</evidence>
<dbReference type="PRINTS" id="PR00081">
    <property type="entry name" value="GDHRDH"/>
</dbReference>
<dbReference type="EMBL" id="CAVMBE010000001">
    <property type="protein sequence ID" value="CAK3769813.1"/>
    <property type="molecule type" value="Genomic_DNA"/>
</dbReference>